<comment type="caution">
    <text evidence="1">The sequence shown here is derived from an EMBL/GenBank/DDBJ whole genome shotgun (WGS) entry which is preliminary data.</text>
</comment>
<dbReference type="EMBL" id="JARKIB010000518">
    <property type="protein sequence ID" value="KAJ7702135.1"/>
    <property type="molecule type" value="Genomic_DNA"/>
</dbReference>
<accession>A0AAD7GR72</accession>
<evidence type="ECO:0000313" key="2">
    <source>
        <dbReference type="Proteomes" id="UP001215598"/>
    </source>
</evidence>
<evidence type="ECO:0000313" key="1">
    <source>
        <dbReference type="EMBL" id="KAJ7702135.1"/>
    </source>
</evidence>
<dbReference type="AlphaFoldDB" id="A0AAD7GR72"/>
<organism evidence="1 2">
    <name type="scientific">Mycena metata</name>
    <dbReference type="NCBI Taxonomy" id="1033252"/>
    <lineage>
        <taxon>Eukaryota</taxon>
        <taxon>Fungi</taxon>
        <taxon>Dikarya</taxon>
        <taxon>Basidiomycota</taxon>
        <taxon>Agaricomycotina</taxon>
        <taxon>Agaricomycetes</taxon>
        <taxon>Agaricomycetidae</taxon>
        <taxon>Agaricales</taxon>
        <taxon>Marasmiineae</taxon>
        <taxon>Mycenaceae</taxon>
        <taxon>Mycena</taxon>
    </lineage>
</organism>
<protein>
    <submittedName>
        <fullName evidence="1">Uncharacterized protein</fullName>
    </submittedName>
</protein>
<sequence>MAITRLVGCASGVAACNASASLGATCVHRGDADSPDAACASYSSSRRASRRSLRGRACSDYLILAAPPSPRTHAVLPSTDRRAAHAPRLSRRWRSRSRDPQSRAVIAARWRPWHCFVVPCSDVRRGFTLTHTPLSFSVAISPCHAMCGTLRPTSTPLSHLHCGVRIP</sequence>
<dbReference type="PROSITE" id="PS51257">
    <property type="entry name" value="PROKAR_LIPOPROTEIN"/>
    <property type="match status" value="1"/>
</dbReference>
<dbReference type="Proteomes" id="UP001215598">
    <property type="component" value="Unassembled WGS sequence"/>
</dbReference>
<gene>
    <name evidence="1" type="ORF">B0H16DRAFT_1640047</name>
</gene>
<keyword evidence="2" id="KW-1185">Reference proteome</keyword>
<proteinExistence type="predicted"/>
<name>A0AAD7GR72_9AGAR</name>
<reference evidence="1" key="1">
    <citation type="submission" date="2023-03" db="EMBL/GenBank/DDBJ databases">
        <title>Massive genome expansion in bonnet fungi (Mycena s.s.) driven by repeated elements and novel gene families across ecological guilds.</title>
        <authorList>
            <consortium name="Lawrence Berkeley National Laboratory"/>
            <person name="Harder C.B."/>
            <person name="Miyauchi S."/>
            <person name="Viragh M."/>
            <person name="Kuo A."/>
            <person name="Thoen E."/>
            <person name="Andreopoulos B."/>
            <person name="Lu D."/>
            <person name="Skrede I."/>
            <person name="Drula E."/>
            <person name="Henrissat B."/>
            <person name="Morin E."/>
            <person name="Kohler A."/>
            <person name="Barry K."/>
            <person name="LaButti K."/>
            <person name="Morin E."/>
            <person name="Salamov A."/>
            <person name="Lipzen A."/>
            <person name="Mereny Z."/>
            <person name="Hegedus B."/>
            <person name="Baldrian P."/>
            <person name="Stursova M."/>
            <person name="Weitz H."/>
            <person name="Taylor A."/>
            <person name="Grigoriev I.V."/>
            <person name="Nagy L.G."/>
            <person name="Martin F."/>
            <person name="Kauserud H."/>
        </authorList>
    </citation>
    <scope>NUCLEOTIDE SEQUENCE</scope>
    <source>
        <strain evidence="1">CBHHK182m</strain>
    </source>
</reference>